<comment type="caution">
    <text evidence="2">The sequence shown here is derived from an EMBL/GenBank/DDBJ whole genome shotgun (WGS) entry which is preliminary data.</text>
</comment>
<name>A0A9Q0RWY4_9DIPT</name>
<evidence type="ECO:0000313" key="3">
    <source>
        <dbReference type="Proteomes" id="UP001151699"/>
    </source>
</evidence>
<keyword evidence="3" id="KW-1185">Reference proteome</keyword>
<evidence type="ECO:0000313" key="2">
    <source>
        <dbReference type="EMBL" id="KAJ6635532.1"/>
    </source>
</evidence>
<accession>A0A9Q0RWY4</accession>
<dbReference type="AlphaFoldDB" id="A0A9Q0RWY4"/>
<dbReference type="EMBL" id="WJQU01000004">
    <property type="protein sequence ID" value="KAJ6635532.1"/>
    <property type="molecule type" value="Genomic_DNA"/>
</dbReference>
<gene>
    <name evidence="2" type="ORF">Bhyg_14118</name>
</gene>
<protein>
    <submittedName>
        <fullName evidence="2">Uncharacterized protein</fullName>
    </submittedName>
</protein>
<reference evidence="2" key="1">
    <citation type="submission" date="2022-07" db="EMBL/GenBank/DDBJ databases">
        <authorList>
            <person name="Trinca V."/>
            <person name="Uliana J.V.C."/>
            <person name="Torres T.T."/>
            <person name="Ward R.J."/>
            <person name="Monesi N."/>
        </authorList>
    </citation>
    <scope>NUCLEOTIDE SEQUENCE</scope>
    <source>
        <strain evidence="2">HSMRA1968</strain>
        <tissue evidence="2">Whole embryos</tissue>
    </source>
</reference>
<keyword evidence="1" id="KW-0812">Transmembrane</keyword>
<dbReference type="OrthoDB" id="7676846at2759"/>
<dbReference type="Proteomes" id="UP001151699">
    <property type="component" value="Chromosome C"/>
</dbReference>
<organism evidence="2 3">
    <name type="scientific">Pseudolycoriella hygida</name>
    <dbReference type="NCBI Taxonomy" id="35572"/>
    <lineage>
        <taxon>Eukaryota</taxon>
        <taxon>Metazoa</taxon>
        <taxon>Ecdysozoa</taxon>
        <taxon>Arthropoda</taxon>
        <taxon>Hexapoda</taxon>
        <taxon>Insecta</taxon>
        <taxon>Pterygota</taxon>
        <taxon>Neoptera</taxon>
        <taxon>Endopterygota</taxon>
        <taxon>Diptera</taxon>
        <taxon>Nematocera</taxon>
        <taxon>Sciaroidea</taxon>
        <taxon>Sciaridae</taxon>
        <taxon>Pseudolycoriella</taxon>
    </lineage>
</organism>
<sequence length="166" mass="18515">MSDMVSESTASSYSDRIGKGNAIDLPNGYLFHEAQNDSFNALPLMGDQIKEKVGYEETWVEEKPGKIQKIFQLSVTALAFLAFGGYLLCMIVQAIKSKGTTYYHPLSMPMTAATSSQITYKRKRPSRIKREINNTKIVDDKSAGPSPEDMYKILLMAAEGYVKLNE</sequence>
<keyword evidence="1" id="KW-1133">Transmembrane helix</keyword>
<keyword evidence="1" id="KW-0472">Membrane</keyword>
<proteinExistence type="predicted"/>
<evidence type="ECO:0000256" key="1">
    <source>
        <dbReference type="SAM" id="Phobius"/>
    </source>
</evidence>
<feature type="transmembrane region" description="Helical" evidence="1">
    <location>
        <begin position="73"/>
        <end position="95"/>
    </location>
</feature>